<accession>A0ABV1HPM3</accession>
<evidence type="ECO:0000313" key="6">
    <source>
        <dbReference type="Proteomes" id="UP001437460"/>
    </source>
</evidence>
<evidence type="ECO:0000259" key="4">
    <source>
        <dbReference type="PROSITE" id="PS51755"/>
    </source>
</evidence>
<dbReference type="InterPro" id="IPR016032">
    <property type="entry name" value="Sig_transdc_resp-reg_C-effctor"/>
</dbReference>
<dbReference type="SMART" id="SM00862">
    <property type="entry name" value="Trans_reg_C"/>
    <property type="match status" value="1"/>
</dbReference>
<gene>
    <name evidence="5" type="ORF">WMO41_11495</name>
</gene>
<dbReference type="SUPFAM" id="SSF46894">
    <property type="entry name" value="C-terminal effector domain of the bipartite response regulators"/>
    <property type="match status" value="1"/>
</dbReference>
<dbReference type="RefSeq" id="WP_349229867.1">
    <property type="nucleotide sequence ID" value="NZ_JBBMFJ010000024.1"/>
</dbReference>
<sequence>MGTVTGKGQVACVEGQTEMKPDKIYIQMLGNFSMVYQGKQIQLGKWLSAKMIHLLLLLICSREEGVSREELIRRLYDADETDNQASNSLRAMIFRLRRSIQESGLPEGEYISTKGGRYTWTNQPLETELDVETFQKLVKAAFEEVDPKLRADLLKTACRFYGGDFMPDMVSDEWVGKTSWRYRELYMRSLRELSRQLKKQKRYEELLKECERVLANYPLEEWQRMKMECLISMKRYREAAAYYEALEQEARQTCSPFMSGELKEKYLKAKHMIQYESADLDQIQADLAREPEQKGAVSCEYLEFADIYRYLNRVFAREGITSQLLLLTLADENGVAPESSTELESARSAVEYAIRKTLTRSDLCTRYGNNQYLVLLSSPELRNGKKVQNSMRKYYEEASRNAQIQLKCEQSAVKLEDK</sequence>
<evidence type="ECO:0000256" key="3">
    <source>
        <dbReference type="PROSITE-ProRule" id="PRU01091"/>
    </source>
</evidence>
<feature type="DNA-binding region" description="OmpR/PhoB-type" evidence="3">
    <location>
        <begin position="14"/>
        <end position="122"/>
    </location>
</feature>
<comment type="caution">
    <text evidence="5">The sequence shown here is derived from an EMBL/GenBank/DDBJ whole genome shotgun (WGS) entry which is preliminary data.</text>
</comment>
<dbReference type="Pfam" id="PF03704">
    <property type="entry name" value="BTAD"/>
    <property type="match status" value="1"/>
</dbReference>
<dbReference type="InterPro" id="IPR011990">
    <property type="entry name" value="TPR-like_helical_dom_sf"/>
</dbReference>
<dbReference type="Gene3D" id="1.25.40.10">
    <property type="entry name" value="Tetratricopeptide repeat domain"/>
    <property type="match status" value="1"/>
</dbReference>
<protein>
    <submittedName>
        <fullName evidence="5">BTAD domain-containing putative transcriptional regulator</fullName>
    </submittedName>
</protein>
<dbReference type="Gene3D" id="1.10.10.10">
    <property type="entry name" value="Winged helix-like DNA-binding domain superfamily/Winged helix DNA-binding domain"/>
    <property type="match status" value="1"/>
</dbReference>
<evidence type="ECO:0000256" key="1">
    <source>
        <dbReference type="ARBA" id="ARBA00005820"/>
    </source>
</evidence>
<dbReference type="EMBL" id="JBBMFJ010000024">
    <property type="protein sequence ID" value="MEQ2563777.1"/>
    <property type="molecule type" value="Genomic_DNA"/>
</dbReference>
<proteinExistence type="inferred from homology"/>
<keyword evidence="2 3" id="KW-0238">DNA-binding</keyword>
<dbReference type="Proteomes" id="UP001437460">
    <property type="component" value="Unassembled WGS sequence"/>
</dbReference>
<reference evidence="5 6" key="1">
    <citation type="submission" date="2024-03" db="EMBL/GenBank/DDBJ databases">
        <title>Human intestinal bacterial collection.</title>
        <authorList>
            <person name="Pauvert C."/>
            <person name="Hitch T.C.A."/>
            <person name="Clavel T."/>
        </authorList>
    </citation>
    <scope>NUCLEOTIDE SEQUENCE [LARGE SCALE GENOMIC DNA]</scope>
    <source>
        <strain evidence="5 6">CLA-AP-H27</strain>
    </source>
</reference>
<dbReference type="SMART" id="SM01043">
    <property type="entry name" value="BTAD"/>
    <property type="match status" value="1"/>
</dbReference>
<dbReference type="PANTHER" id="PTHR35807">
    <property type="entry name" value="TRANSCRIPTIONAL REGULATOR REDD-RELATED"/>
    <property type="match status" value="1"/>
</dbReference>
<dbReference type="InterPro" id="IPR036388">
    <property type="entry name" value="WH-like_DNA-bd_sf"/>
</dbReference>
<dbReference type="InterPro" id="IPR005158">
    <property type="entry name" value="BTAD"/>
</dbReference>
<dbReference type="PROSITE" id="PS51755">
    <property type="entry name" value="OMPR_PHOB"/>
    <property type="match status" value="1"/>
</dbReference>
<evidence type="ECO:0000313" key="5">
    <source>
        <dbReference type="EMBL" id="MEQ2563777.1"/>
    </source>
</evidence>
<comment type="similarity">
    <text evidence="1">Belongs to the AfsR/DnrI/RedD regulatory family.</text>
</comment>
<dbReference type="Pfam" id="PF00486">
    <property type="entry name" value="Trans_reg_C"/>
    <property type="match status" value="1"/>
</dbReference>
<keyword evidence="6" id="KW-1185">Reference proteome</keyword>
<evidence type="ECO:0000256" key="2">
    <source>
        <dbReference type="ARBA" id="ARBA00023125"/>
    </source>
</evidence>
<organism evidence="5 6">
    <name type="scientific">Ventrimonas faecis</name>
    <dbReference type="NCBI Taxonomy" id="3133170"/>
    <lineage>
        <taxon>Bacteria</taxon>
        <taxon>Bacillati</taxon>
        <taxon>Bacillota</taxon>
        <taxon>Clostridia</taxon>
        <taxon>Lachnospirales</taxon>
        <taxon>Lachnospiraceae</taxon>
        <taxon>Ventrimonas</taxon>
    </lineage>
</organism>
<dbReference type="InterPro" id="IPR051677">
    <property type="entry name" value="AfsR-DnrI-RedD_regulator"/>
</dbReference>
<feature type="domain" description="OmpR/PhoB-type" evidence="4">
    <location>
        <begin position="14"/>
        <end position="122"/>
    </location>
</feature>
<dbReference type="InterPro" id="IPR001867">
    <property type="entry name" value="OmpR/PhoB-type_DNA-bd"/>
</dbReference>
<dbReference type="SUPFAM" id="SSF48452">
    <property type="entry name" value="TPR-like"/>
    <property type="match status" value="1"/>
</dbReference>
<name>A0ABV1HPM3_9FIRM</name>